<feature type="transmembrane region" description="Helical" evidence="2">
    <location>
        <begin position="93"/>
        <end position="114"/>
    </location>
</feature>
<feature type="transmembrane region" description="Helical" evidence="2">
    <location>
        <begin position="161"/>
        <end position="181"/>
    </location>
</feature>
<feature type="transmembrane region" description="Helical" evidence="2">
    <location>
        <begin position="61"/>
        <end position="81"/>
    </location>
</feature>
<dbReference type="AlphaFoldDB" id="A0A0A0F4I7"/>
<organism evidence="3 4">
    <name type="scientific">Lysobacter arseniciresistens ZS79</name>
    <dbReference type="NCBI Taxonomy" id="913325"/>
    <lineage>
        <taxon>Bacteria</taxon>
        <taxon>Pseudomonadati</taxon>
        <taxon>Pseudomonadota</taxon>
        <taxon>Gammaproteobacteria</taxon>
        <taxon>Lysobacterales</taxon>
        <taxon>Lysobacteraceae</taxon>
        <taxon>Novilysobacter</taxon>
    </lineage>
</organism>
<dbReference type="Proteomes" id="UP000029989">
    <property type="component" value="Unassembled WGS sequence"/>
</dbReference>
<dbReference type="InterPro" id="IPR053170">
    <property type="entry name" value="Transcription_regulator"/>
</dbReference>
<keyword evidence="2" id="KW-1133">Transmembrane helix</keyword>
<proteinExistence type="predicted"/>
<dbReference type="Pfam" id="PF04307">
    <property type="entry name" value="YdjM"/>
    <property type="match status" value="1"/>
</dbReference>
<dbReference type="InterPro" id="IPR007404">
    <property type="entry name" value="YdjM-like"/>
</dbReference>
<keyword evidence="2" id="KW-0812">Transmembrane</keyword>
<comment type="caution">
    <text evidence="3">The sequence shown here is derived from an EMBL/GenBank/DDBJ whole genome shotgun (WGS) entry which is preliminary data.</text>
</comment>
<accession>A0A0A0F4I7</accession>
<reference evidence="3 4" key="1">
    <citation type="journal article" date="2015" name="Stand. Genomic Sci.">
        <title>Genomic information of the arsenic-resistant bacterium Lysobacter arseniciresistens type strain ZS79(T) and comparison of Lysobacter draft genomes.</title>
        <authorList>
            <person name="Liu L."/>
            <person name="Zhang S."/>
            <person name="Luo M."/>
            <person name="Wang G."/>
        </authorList>
    </citation>
    <scope>NUCLEOTIDE SEQUENCE [LARGE SCALE GENOMIC DNA]</scope>
    <source>
        <strain evidence="3 4">ZS79</strain>
    </source>
</reference>
<evidence type="ECO:0000313" key="3">
    <source>
        <dbReference type="EMBL" id="KGM57405.1"/>
    </source>
</evidence>
<dbReference type="PANTHER" id="PTHR40031">
    <property type="entry name" value="HYPOTHETICAL MEMBRANE SPANNING PROTEIN"/>
    <property type="match status" value="1"/>
</dbReference>
<feature type="compositionally biased region" description="Low complexity" evidence="1">
    <location>
        <begin position="345"/>
        <end position="356"/>
    </location>
</feature>
<dbReference type="PANTHER" id="PTHR40031:SF1">
    <property type="entry name" value="MEMBRANE-BOUND METAL-DEPENDENT HYDROLASE"/>
    <property type="match status" value="1"/>
</dbReference>
<feature type="region of interest" description="Disordered" evidence="1">
    <location>
        <begin position="337"/>
        <end position="356"/>
    </location>
</feature>
<keyword evidence="4" id="KW-1185">Reference proteome</keyword>
<keyword evidence="2" id="KW-0472">Membrane</keyword>
<feature type="transmembrane region" description="Helical" evidence="2">
    <location>
        <begin position="126"/>
        <end position="152"/>
    </location>
</feature>
<protein>
    <submittedName>
        <fullName evidence="3">Membrane protein</fullName>
    </submittedName>
</protein>
<gene>
    <name evidence="3" type="ORF">N799_08180</name>
</gene>
<evidence type="ECO:0000256" key="1">
    <source>
        <dbReference type="SAM" id="MobiDB-lite"/>
    </source>
</evidence>
<sequence length="356" mass="39399">MDSITQILLGGAVAAAIAPPGHRRAALLAGAALGTLPDLDVLPINLLTDDPVERMTWHRGVSHSLLVLPFVAWAVWAWCRGRGGRVAQAPRRWFWAIQLALLTHPLLDAFTVYGTQLLWPFAARPAMWSSVFIIDPLYTAWLLAGCVVAWLARGRALGTRVLVAGLALSSAYLGTSVLAKWQVERVAERSLAALNLQDAPRFSVPTPFNTLLWRVVAMTPEGFVEGEYSLVADRGPIRFREYRTDVGALAAVYDYPSVQRLAWFNRGFMKAERHDGQLVLSDLRMGAEPDYTFRFVVAEHDGEGWREVPARQLQWPWEAGRQLATLWQRIWTPGTVMEPDRRPDAAGAAATVGAAQ</sequence>
<name>A0A0A0F4I7_9GAMM</name>
<dbReference type="EMBL" id="AVPT01000003">
    <property type="protein sequence ID" value="KGM57405.1"/>
    <property type="molecule type" value="Genomic_DNA"/>
</dbReference>
<dbReference type="STRING" id="913325.N799_08180"/>
<dbReference type="RefSeq" id="WP_036207568.1">
    <property type="nucleotide sequence ID" value="NZ_AVPT01000003.1"/>
</dbReference>
<evidence type="ECO:0000256" key="2">
    <source>
        <dbReference type="SAM" id="Phobius"/>
    </source>
</evidence>
<evidence type="ECO:0000313" key="4">
    <source>
        <dbReference type="Proteomes" id="UP000029989"/>
    </source>
</evidence>
<dbReference type="OrthoDB" id="9781927at2"/>
<dbReference type="eggNOG" id="COG1988">
    <property type="taxonomic scope" value="Bacteria"/>
</dbReference>